<dbReference type="InterPro" id="IPR000270">
    <property type="entry name" value="PB1_dom"/>
</dbReference>
<dbReference type="InterPro" id="IPR002219">
    <property type="entry name" value="PKC_DAG/PE"/>
</dbReference>
<evidence type="ECO:0000256" key="17">
    <source>
        <dbReference type="PROSITE-ProRule" id="PRU10141"/>
    </source>
</evidence>
<dbReference type="SUPFAM" id="SSF54277">
    <property type="entry name" value="CAD &amp; PB1 domains"/>
    <property type="match status" value="1"/>
</dbReference>
<keyword evidence="11 14" id="KW-0067">ATP-binding</keyword>
<dbReference type="Gene3D" id="3.10.20.90">
    <property type="entry name" value="Phosphatidylinositol 3-kinase Catalytic Subunit, Chain A, domain 1"/>
    <property type="match status" value="1"/>
</dbReference>
<keyword evidence="23" id="KW-1185">Reference proteome</keyword>
<keyword evidence="5 14" id="KW-0808">Transferase</keyword>
<keyword evidence="10" id="KW-0862">Zinc</keyword>
<sequence length="579" mass="66535">MTSDSQETCLTSHPKDSTLHRHLVSHPGTTLLSFRSKDMLISDLATTVTYIELCEKVWVMCGLDRHQPIMLKWIDDEGDPCTISSQMELEEAFRIYSRNMNSGLLLHVFPSSPVKPGTPCPGEDKSIYRRGARRWRKLYRVNGHLFQAKRFNRKAYCGHCSERIWGLGRQGYKCINCKLLVHKRCHKLVPLTCQRHMVSTIEIESHSSSVVSTLDIKEVVGRIDGIKISQEMALGLGDFDLIRVIGRGSYAKVLLVRLKKNEQIYAMKVVKKELVHDDEDIDWVQTEKHVFEQASTNPFLVGLHSCFQTESRLFLVIEYVNGGDLMFHMQRQRKLPEEHARFYAAEICIALNFLHEKGIIYRDLKLDNVLLDHEGHIKLTDYGMCKEGIRPGDTTSTFCGTPNYIGPEILRGEDYGFSVDWWALGVLMFEMMAGRSPFDIITDNPDMNTEEYLFQVILEKTIRIPRSLSVKAASVLKGFLNKDPKERLGCQDQTGFADIKSHTFFRSIDWDQLEKKQMAPPFKPQITDDYGLENFDTQFTNEPVQLTPDDEDIIKRIDQSEFEGFEYINPLLLSTEESV</sequence>
<evidence type="ECO:0000256" key="11">
    <source>
        <dbReference type="ARBA" id="ARBA00022840"/>
    </source>
</evidence>
<dbReference type="PROSITE" id="PS51285">
    <property type="entry name" value="AGC_KINASE_CTER"/>
    <property type="match status" value="1"/>
</dbReference>
<reference evidence="22" key="2">
    <citation type="submission" date="2025-09" db="UniProtKB">
        <authorList>
            <consortium name="Ensembl"/>
        </authorList>
    </citation>
    <scope>IDENTIFICATION</scope>
</reference>
<keyword evidence="4" id="KW-0597">Phosphoprotein</keyword>
<dbReference type="PRINTS" id="PR00008">
    <property type="entry name" value="DAGPEDOMAIN"/>
</dbReference>
<dbReference type="FunFam" id="3.30.200.20:FF:000070">
    <property type="entry name" value="Protein kinase C"/>
    <property type="match status" value="1"/>
</dbReference>
<dbReference type="Pfam" id="PF00130">
    <property type="entry name" value="C1_1"/>
    <property type="match status" value="1"/>
</dbReference>
<keyword evidence="7 14" id="KW-0547">Nucleotide-binding</keyword>
<dbReference type="PANTHER" id="PTHR24351">
    <property type="entry name" value="RIBOSOMAL PROTEIN S6 KINASE"/>
    <property type="match status" value="1"/>
</dbReference>
<dbReference type="SMART" id="SM00666">
    <property type="entry name" value="PB1"/>
    <property type="match status" value="1"/>
</dbReference>
<feature type="domain" description="AGC-kinase C-terminal" evidence="20">
    <location>
        <begin position="506"/>
        <end position="577"/>
    </location>
</feature>
<evidence type="ECO:0000256" key="7">
    <source>
        <dbReference type="ARBA" id="ARBA00022741"/>
    </source>
</evidence>
<evidence type="ECO:0000256" key="6">
    <source>
        <dbReference type="ARBA" id="ARBA00022723"/>
    </source>
</evidence>
<feature type="binding site" evidence="16">
    <location>
        <begin position="245"/>
        <end position="253"/>
    </location>
    <ligand>
        <name>ATP</name>
        <dbReference type="ChEBI" id="CHEBI:30616"/>
    </ligand>
</feature>
<evidence type="ECO:0000313" key="22">
    <source>
        <dbReference type="Ensembl" id="ENSOTSP00005082420.2"/>
    </source>
</evidence>
<dbReference type="InterPro" id="IPR017892">
    <property type="entry name" value="Pkinase_C"/>
</dbReference>
<dbReference type="InterPro" id="IPR053793">
    <property type="entry name" value="PB1-like"/>
</dbReference>
<feature type="domain" description="Phorbol-ester/DAG-type" evidence="19">
    <location>
        <begin position="143"/>
        <end position="193"/>
    </location>
</feature>
<dbReference type="Pfam" id="PF00069">
    <property type="entry name" value="Pkinase"/>
    <property type="match status" value="1"/>
</dbReference>
<dbReference type="SMART" id="SM00220">
    <property type="entry name" value="S_TKc"/>
    <property type="match status" value="1"/>
</dbReference>
<dbReference type="PROSITE" id="PS00479">
    <property type="entry name" value="ZF_DAG_PE_1"/>
    <property type="match status" value="1"/>
</dbReference>
<dbReference type="Ensembl" id="ENSOTST00005089322.2">
    <property type="protein sequence ID" value="ENSOTSP00005082420.2"/>
    <property type="gene ID" value="ENSOTSG00005038810.2"/>
</dbReference>
<dbReference type="GeneTree" id="ENSGT00940000153497"/>
<dbReference type="InterPro" id="IPR011009">
    <property type="entry name" value="Kinase-like_dom_sf"/>
</dbReference>
<evidence type="ECO:0000313" key="23">
    <source>
        <dbReference type="Proteomes" id="UP000694402"/>
    </source>
</evidence>
<keyword evidence="9 14" id="KW-0418">Kinase</keyword>
<feature type="domain" description="PB1" evidence="21">
    <location>
        <begin position="27"/>
        <end position="111"/>
    </location>
</feature>
<dbReference type="SUPFAM" id="SSF56112">
    <property type="entry name" value="Protein kinase-like (PK-like)"/>
    <property type="match status" value="1"/>
</dbReference>
<comment type="catalytic activity">
    <reaction evidence="13">
        <text>L-seryl-[protein] + ATP = O-phospho-L-seryl-[protein] + ADP + H(+)</text>
        <dbReference type="Rhea" id="RHEA:17989"/>
        <dbReference type="Rhea" id="RHEA-COMP:9863"/>
        <dbReference type="Rhea" id="RHEA-COMP:11604"/>
        <dbReference type="ChEBI" id="CHEBI:15378"/>
        <dbReference type="ChEBI" id="CHEBI:29999"/>
        <dbReference type="ChEBI" id="CHEBI:30616"/>
        <dbReference type="ChEBI" id="CHEBI:83421"/>
        <dbReference type="ChEBI" id="CHEBI:456216"/>
        <dbReference type="EC" id="2.7.11.13"/>
    </reaction>
</comment>
<evidence type="ECO:0000256" key="12">
    <source>
        <dbReference type="ARBA" id="ARBA00047272"/>
    </source>
</evidence>
<evidence type="ECO:0000256" key="14">
    <source>
        <dbReference type="PIRNR" id="PIRNR000554"/>
    </source>
</evidence>
<reference evidence="22" key="1">
    <citation type="submission" date="2025-08" db="UniProtKB">
        <authorList>
            <consortium name="Ensembl"/>
        </authorList>
    </citation>
    <scope>IDENTIFICATION</scope>
</reference>
<dbReference type="Gene3D" id="1.10.510.10">
    <property type="entry name" value="Transferase(Phosphotransferase) domain 1"/>
    <property type="match status" value="1"/>
</dbReference>
<evidence type="ECO:0000256" key="5">
    <source>
        <dbReference type="ARBA" id="ARBA00022679"/>
    </source>
</evidence>
<dbReference type="GO" id="GO:0005524">
    <property type="term" value="F:ATP binding"/>
    <property type="evidence" value="ECO:0007669"/>
    <property type="project" value="UniProtKB-UniRule"/>
</dbReference>
<dbReference type="PROSITE" id="PS50011">
    <property type="entry name" value="PROTEIN_KINASE_DOM"/>
    <property type="match status" value="1"/>
</dbReference>
<dbReference type="SUPFAM" id="SSF57889">
    <property type="entry name" value="Cysteine-rich domain"/>
    <property type="match status" value="1"/>
</dbReference>
<protein>
    <recommendedName>
        <fullName evidence="2 14">Protein kinase C</fullName>
        <ecNumber evidence="2 14">2.7.11.13</ecNumber>
    </recommendedName>
</protein>
<dbReference type="InterPro" id="IPR012233">
    <property type="entry name" value="PKC"/>
</dbReference>
<dbReference type="Pfam" id="PF00564">
    <property type="entry name" value="PB1"/>
    <property type="match status" value="1"/>
</dbReference>
<dbReference type="InterPro" id="IPR000719">
    <property type="entry name" value="Prot_kinase_dom"/>
</dbReference>
<dbReference type="EC" id="2.7.11.13" evidence="2 14"/>
<keyword evidence="6" id="KW-0479">Metal-binding</keyword>
<evidence type="ECO:0000256" key="15">
    <source>
        <dbReference type="PIRSR" id="PIRSR000554-1"/>
    </source>
</evidence>
<organism evidence="22 23">
    <name type="scientific">Oncorhynchus tshawytscha</name>
    <name type="common">Chinook salmon</name>
    <name type="synonym">Salmo tshawytscha</name>
    <dbReference type="NCBI Taxonomy" id="74940"/>
    <lineage>
        <taxon>Eukaryota</taxon>
        <taxon>Metazoa</taxon>
        <taxon>Chordata</taxon>
        <taxon>Craniata</taxon>
        <taxon>Vertebrata</taxon>
        <taxon>Euteleostomi</taxon>
        <taxon>Actinopterygii</taxon>
        <taxon>Neopterygii</taxon>
        <taxon>Teleostei</taxon>
        <taxon>Protacanthopterygii</taxon>
        <taxon>Salmoniformes</taxon>
        <taxon>Salmonidae</taxon>
        <taxon>Salmoninae</taxon>
        <taxon>Oncorhynchus</taxon>
    </lineage>
</organism>
<dbReference type="PIRSF" id="PIRSF000554">
    <property type="entry name" value="PKC_zeta"/>
    <property type="match status" value="1"/>
</dbReference>
<dbReference type="Proteomes" id="UP000694402">
    <property type="component" value="Unassembled WGS sequence"/>
</dbReference>
<dbReference type="PROSITE" id="PS50081">
    <property type="entry name" value="ZF_DAG_PE_2"/>
    <property type="match status" value="1"/>
</dbReference>
<evidence type="ECO:0000256" key="1">
    <source>
        <dbReference type="ARBA" id="ARBA00005490"/>
    </source>
</evidence>
<evidence type="ECO:0000256" key="13">
    <source>
        <dbReference type="ARBA" id="ARBA00047470"/>
    </source>
</evidence>
<dbReference type="FunFam" id="3.30.60.20:FF:000012">
    <property type="entry name" value="Protein kinase C"/>
    <property type="match status" value="1"/>
</dbReference>
<dbReference type="GO" id="GO:0004697">
    <property type="term" value="F:diacylglycerol-dependent serine/threonine kinase activity"/>
    <property type="evidence" value="ECO:0007669"/>
    <property type="project" value="UniProtKB-UniRule"/>
</dbReference>
<evidence type="ECO:0000259" key="19">
    <source>
        <dbReference type="PROSITE" id="PS50081"/>
    </source>
</evidence>
<evidence type="ECO:0000259" key="21">
    <source>
        <dbReference type="PROSITE" id="PS51745"/>
    </source>
</evidence>
<dbReference type="SMART" id="SM00133">
    <property type="entry name" value="S_TK_X"/>
    <property type="match status" value="1"/>
</dbReference>
<dbReference type="GO" id="GO:0008270">
    <property type="term" value="F:zinc ion binding"/>
    <property type="evidence" value="ECO:0007669"/>
    <property type="project" value="UniProtKB-KW"/>
</dbReference>
<dbReference type="PROSITE" id="PS00108">
    <property type="entry name" value="PROTEIN_KINASE_ST"/>
    <property type="match status" value="1"/>
</dbReference>
<dbReference type="Pfam" id="PF00433">
    <property type="entry name" value="Pkinase_C"/>
    <property type="match status" value="1"/>
</dbReference>
<evidence type="ECO:0000256" key="4">
    <source>
        <dbReference type="ARBA" id="ARBA00022553"/>
    </source>
</evidence>
<evidence type="ECO:0000256" key="2">
    <source>
        <dbReference type="ARBA" id="ARBA00012429"/>
    </source>
</evidence>
<name>A0A8C8IVH4_ONCTS</name>
<gene>
    <name evidence="22" type="primary">PRKCZ</name>
</gene>
<evidence type="ECO:0000256" key="8">
    <source>
        <dbReference type="ARBA" id="ARBA00022771"/>
    </source>
</evidence>
<evidence type="ECO:0000256" key="10">
    <source>
        <dbReference type="ARBA" id="ARBA00022833"/>
    </source>
</evidence>
<comment type="catalytic activity">
    <reaction evidence="12 14">
        <text>L-threonyl-[protein] + ATP = O-phospho-L-threonyl-[protein] + ADP + H(+)</text>
        <dbReference type="Rhea" id="RHEA:46608"/>
        <dbReference type="Rhea" id="RHEA-COMP:11060"/>
        <dbReference type="Rhea" id="RHEA-COMP:11605"/>
        <dbReference type="ChEBI" id="CHEBI:15378"/>
        <dbReference type="ChEBI" id="CHEBI:30013"/>
        <dbReference type="ChEBI" id="CHEBI:30616"/>
        <dbReference type="ChEBI" id="CHEBI:61977"/>
        <dbReference type="ChEBI" id="CHEBI:456216"/>
        <dbReference type="EC" id="2.7.11.13"/>
    </reaction>
</comment>
<dbReference type="AlphaFoldDB" id="A0A8C8IVH4"/>
<feature type="active site" description="Proton acceptor" evidence="15">
    <location>
        <position position="363"/>
    </location>
</feature>
<dbReference type="Gene3D" id="3.30.200.20">
    <property type="entry name" value="Phosphorylase Kinase, domain 1"/>
    <property type="match status" value="1"/>
</dbReference>
<accession>A0A8C8IVH4</accession>
<evidence type="ECO:0000259" key="18">
    <source>
        <dbReference type="PROSITE" id="PS50011"/>
    </source>
</evidence>
<dbReference type="InterPro" id="IPR020454">
    <property type="entry name" value="DAG/PE-bd"/>
</dbReference>
<dbReference type="FunFam" id="1.10.510.10:FF:000048">
    <property type="entry name" value="Protein kinase C"/>
    <property type="match status" value="1"/>
</dbReference>
<feature type="binding site" evidence="17">
    <location>
        <position position="272"/>
    </location>
    <ligand>
        <name>ATP</name>
        <dbReference type="ChEBI" id="CHEBI:30616"/>
    </ligand>
</feature>
<comment type="similarity">
    <text evidence="1 14">Belongs to the protein kinase superfamily. AGC Ser/Thr protein kinase family. PKC subfamily.</text>
</comment>
<feature type="binding site" evidence="16">
    <location>
        <position position="268"/>
    </location>
    <ligand>
        <name>ATP</name>
        <dbReference type="ChEBI" id="CHEBI:30616"/>
    </ligand>
</feature>
<dbReference type="PROSITE" id="PS51745">
    <property type="entry name" value="PB1"/>
    <property type="match status" value="1"/>
</dbReference>
<keyword evidence="3 14" id="KW-0723">Serine/threonine-protein kinase</keyword>
<dbReference type="InterPro" id="IPR000961">
    <property type="entry name" value="AGC-kinase_C"/>
</dbReference>
<evidence type="ECO:0000256" key="9">
    <source>
        <dbReference type="ARBA" id="ARBA00022777"/>
    </source>
</evidence>
<keyword evidence="8" id="KW-0863">Zinc-finger</keyword>
<dbReference type="Gene3D" id="3.30.60.20">
    <property type="match status" value="1"/>
</dbReference>
<evidence type="ECO:0000256" key="3">
    <source>
        <dbReference type="ARBA" id="ARBA00022527"/>
    </source>
</evidence>
<dbReference type="FunFam" id="3.10.20.90:FF:000071">
    <property type="entry name" value="Protein kinase C"/>
    <property type="match status" value="1"/>
</dbReference>
<dbReference type="SMART" id="SM00109">
    <property type="entry name" value="C1"/>
    <property type="match status" value="1"/>
</dbReference>
<dbReference type="InterPro" id="IPR046349">
    <property type="entry name" value="C1-like_sf"/>
</dbReference>
<dbReference type="PROSITE" id="PS00107">
    <property type="entry name" value="PROTEIN_KINASE_ATP"/>
    <property type="match status" value="1"/>
</dbReference>
<feature type="domain" description="Protein kinase" evidence="18">
    <location>
        <begin position="239"/>
        <end position="505"/>
    </location>
</feature>
<proteinExistence type="inferred from homology"/>
<evidence type="ECO:0000259" key="20">
    <source>
        <dbReference type="PROSITE" id="PS51285"/>
    </source>
</evidence>
<evidence type="ECO:0000256" key="16">
    <source>
        <dbReference type="PIRSR" id="PIRSR000554-2"/>
    </source>
</evidence>
<dbReference type="InterPro" id="IPR008271">
    <property type="entry name" value="Ser/Thr_kinase_AS"/>
</dbReference>
<dbReference type="InterPro" id="IPR017441">
    <property type="entry name" value="Protein_kinase_ATP_BS"/>
</dbReference>